<name>A0ACC0ELD4_9BASI</name>
<evidence type="ECO:0000313" key="1">
    <source>
        <dbReference type="EMBL" id="KAI7954837.1"/>
    </source>
</evidence>
<accession>A0ACC0ELD4</accession>
<reference evidence="2" key="1">
    <citation type="journal article" date="2018" name="BMC Genomics">
        <title>Genomic insights into host adaptation between the wheat stripe rust pathogen (Puccinia striiformis f. sp. tritici) and the barley stripe rust pathogen (Puccinia striiformis f. sp. hordei).</title>
        <authorList>
            <person name="Xia C."/>
            <person name="Wang M."/>
            <person name="Yin C."/>
            <person name="Cornejo O.E."/>
            <person name="Hulbert S.H."/>
            <person name="Chen X."/>
        </authorList>
    </citation>
    <scope>NUCLEOTIDE SEQUENCE [LARGE SCALE GENOMIC DNA]</scope>
    <source>
        <strain evidence="2">93-210</strain>
    </source>
</reference>
<reference evidence="1 2" key="3">
    <citation type="journal article" date="2022" name="Microbiol. Spectr.">
        <title>Folding features and dynamics of 3D genome architecture in plant fungal pathogens.</title>
        <authorList>
            <person name="Xia C."/>
        </authorList>
    </citation>
    <scope>NUCLEOTIDE SEQUENCE [LARGE SCALE GENOMIC DNA]</scope>
    <source>
        <strain evidence="1 2">93-210</strain>
    </source>
</reference>
<proteinExistence type="predicted"/>
<dbReference type="EMBL" id="CM045869">
    <property type="protein sequence ID" value="KAI7954837.1"/>
    <property type="molecule type" value="Genomic_DNA"/>
</dbReference>
<keyword evidence="2" id="KW-1185">Reference proteome</keyword>
<reference evidence="2" key="2">
    <citation type="journal article" date="2018" name="Mol. Plant Microbe Interact.">
        <title>Genome sequence resources for the wheat stripe rust pathogen (Puccinia striiformis f. sp. tritici) and the barley stripe rust pathogen (Puccinia striiformis f. sp. hordei).</title>
        <authorList>
            <person name="Xia C."/>
            <person name="Wang M."/>
            <person name="Yin C."/>
            <person name="Cornejo O.E."/>
            <person name="Hulbert S.H."/>
            <person name="Chen X."/>
        </authorList>
    </citation>
    <scope>NUCLEOTIDE SEQUENCE [LARGE SCALE GENOMIC DNA]</scope>
    <source>
        <strain evidence="2">93-210</strain>
    </source>
</reference>
<gene>
    <name evidence="1" type="ORF">MJO28_005237</name>
</gene>
<evidence type="ECO:0000313" key="2">
    <source>
        <dbReference type="Proteomes" id="UP001060170"/>
    </source>
</evidence>
<protein>
    <submittedName>
        <fullName evidence="1">Uncharacterized protein</fullName>
    </submittedName>
</protein>
<dbReference type="Proteomes" id="UP001060170">
    <property type="component" value="Chromosome 5"/>
</dbReference>
<sequence length="423" mass="48636">MFVVGTPPSLSSSSVLSPNIYQWPSFLGSTLMASILDLPREIVALIITQLARRTDEWFVEWHRDVFLAETAGRLRLVCRKWADWLYEDHLYRTLRFKSASRSLAFIEHLRKRSELLPHARCQHLTIKRIWPSSHLTRKEEESWNIPSIVEPFVHLFFETIVTLELEFTNSFELPIKCIRSIQRLDRLQNLHLSFLRWGYEKLPTPSTHCLNTLLVGARGLKSLRLALPVSLPRRFGFPSGYPSITHLHVDPSWQTPEVILDLAISLKSSLRVLAIQHANRPFDPESLLPIYATLRETLEGLAVTRDELLIPIFDFKFPKLKTITIQCWGDSLGELFKRDIFAHAPIESLGVSYSIATSKHEVAFEGDLFANLPKLQRLVFMAAKYDPKYTLSPNLLSACEARRIECVYLDHNTPFLLMVGPII</sequence>
<comment type="caution">
    <text evidence="1">The sequence shown here is derived from an EMBL/GenBank/DDBJ whole genome shotgun (WGS) entry which is preliminary data.</text>
</comment>
<organism evidence="1 2">
    <name type="scientific">Puccinia striiformis f. sp. tritici</name>
    <dbReference type="NCBI Taxonomy" id="168172"/>
    <lineage>
        <taxon>Eukaryota</taxon>
        <taxon>Fungi</taxon>
        <taxon>Dikarya</taxon>
        <taxon>Basidiomycota</taxon>
        <taxon>Pucciniomycotina</taxon>
        <taxon>Pucciniomycetes</taxon>
        <taxon>Pucciniales</taxon>
        <taxon>Pucciniaceae</taxon>
        <taxon>Puccinia</taxon>
    </lineage>
</organism>